<evidence type="ECO:0000256" key="2">
    <source>
        <dbReference type="ARBA" id="ARBA00022971"/>
    </source>
</evidence>
<evidence type="ECO:0000259" key="5">
    <source>
        <dbReference type="Pfam" id="PF03389"/>
    </source>
</evidence>
<evidence type="ECO:0000256" key="1">
    <source>
        <dbReference type="ARBA" id="ARBA00010873"/>
    </source>
</evidence>
<dbReference type="RefSeq" id="WP_073106933.1">
    <property type="nucleotide sequence ID" value="NZ_FQZY01000015.1"/>
</dbReference>
<evidence type="ECO:0000256" key="4">
    <source>
        <dbReference type="SAM" id="MobiDB-lite"/>
    </source>
</evidence>
<keyword evidence="2" id="KW-0184">Conjugation</keyword>
<proteinExistence type="inferred from homology"/>
<reference evidence="6 7" key="1">
    <citation type="submission" date="2016-11" db="EMBL/GenBank/DDBJ databases">
        <authorList>
            <person name="Jaros S."/>
            <person name="Januszkiewicz K."/>
            <person name="Wedrychowicz H."/>
        </authorList>
    </citation>
    <scope>NUCLEOTIDE SEQUENCE [LARGE SCALE GENOMIC DNA]</scope>
    <source>
        <strain evidence="6 7">DSM 15480</strain>
    </source>
</reference>
<dbReference type="OrthoDB" id="1651392at2"/>
<feature type="domain" description="MobA/MobL protein" evidence="5">
    <location>
        <begin position="63"/>
        <end position="218"/>
    </location>
</feature>
<comment type="similarity">
    <text evidence="1">Belongs to the MobA/MobL family.</text>
</comment>
<feature type="region of interest" description="Disordered" evidence="4">
    <location>
        <begin position="496"/>
        <end position="518"/>
    </location>
</feature>
<dbReference type="Pfam" id="PF03389">
    <property type="entry name" value="MobA_MobL"/>
    <property type="match status" value="1"/>
</dbReference>
<accession>A0A1M6LM12</accession>
<keyword evidence="7" id="KW-1185">Reference proteome</keyword>
<dbReference type="STRING" id="1121950.SAMN02745243_01210"/>
<dbReference type="EMBL" id="FQZY01000015">
    <property type="protein sequence ID" value="SHJ72102.1"/>
    <property type="molecule type" value="Genomic_DNA"/>
</dbReference>
<dbReference type="Gene3D" id="3.30.930.30">
    <property type="match status" value="1"/>
</dbReference>
<evidence type="ECO:0000256" key="3">
    <source>
        <dbReference type="SAM" id="Coils"/>
    </source>
</evidence>
<evidence type="ECO:0000313" key="6">
    <source>
        <dbReference type="EMBL" id="SHJ72102.1"/>
    </source>
</evidence>
<protein>
    <submittedName>
        <fullName evidence="6">MobA/MobL family protein</fullName>
    </submittedName>
</protein>
<sequence>MQRNSFVKMTKLPEVKGRIYYISSPVRQENLYAVYETTDRKFWTKLAKCNQAEFVKSGTEGKCIEARELIIALPESFVDYEPKALLKLFTEHMKQNYGTECIAALHHNKRKTNYHIHLIFSERKSLEEPIEKIATRNMFYDETGKHVRTKKEILGEDGQIRAGCKVVTKGEVYERNLFTTKNARFKNEGFLDEVKRSYTDLINLYVKDDKQKLKVFDRTGVYLPMKKIGKNNPKAEQIVVDNQIRTKWNLTVDSALVVGVPETQIMEVKRTQISQPASKSIKQNGRNPELFSQLIKLAVSTLEMLIRRILDIVSAKENLLPKEGASVGEKATKEVAEPTVPEGKKENVNPEHRAEKKVVIQAPERPKQSVLASKYLRLQEVHEKLVKQSKVIQSKKIDIEELEEEKSKLKGILQGRKRKEVEGKIEKAEVQLANMEQSRSAIVKSYGYKNIQEFMKDFHASKSEYEAYQQALVKYEKGVYGKPAESIKERLERYDKEVKERENSKQNTPVRPKDRGGR</sequence>
<name>A0A1M6LM12_9FIRM</name>
<keyword evidence="3" id="KW-0175">Coiled coil</keyword>
<dbReference type="AlphaFoldDB" id="A0A1M6LM12"/>
<evidence type="ECO:0000313" key="7">
    <source>
        <dbReference type="Proteomes" id="UP000184301"/>
    </source>
</evidence>
<organism evidence="6 7">
    <name type="scientific">Hespellia stercorisuis DSM 15480</name>
    <dbReference type="NCBI Taxonomy" id="1121950"/>
    <lineage>
        <taxon>Bacteria</taxon>
        <taxon>Bacillati</taxon>
        <taxon>Bacillota</taxon>
        <taxon>Clostridia</taxon>
        <taxon>Lachnospirales</taxon>
        <taxon>Lachnospiraceae</taxon>
        <taxon>Hespellia</taxon>
    </lineage>
</organism>
<gene>
    <name evidence="6" type="ORF">SAMN02745243_01210</name>
</gene>
<dbReference type="Proteomes" id="UP000184301">
    <property type="component" value="Unassembled WGS sequence"/>
</dbReference>
<feature type="coiled-coil region" evidence="3">
    <location>
        <begin position="385"/>
        <end position="438"/>
    </location>
</feature>
<dbReference type="InterPro" id="IPR005053">
    <property type="entry name" value="MobA_MobL"/>
</dbReference>
<feature type="region of interest" description="Disordered" evidence="4">
    <location>
        <begin position="330"/>
        <end position="356"/>
    </location>
</feature>